<dbReference type="Gene3D" id="3.30.70.1320">
    <property type="entry name" value="Multidrug efflux transporter AcrB pore domain like"/>
    <property type="match status" value="1"/>
</dbReference>
<keyword evidence="7 9" id="KW-1133">Transmembrane helix</keyword>
<feature type="transmembrane region" description="Helical" evidence="9">
    <location>
        <begin position="540"/>
        <end position="557"/>
    </location>
</feature>
<dbReference type="Gene3D" id="3.30.70.1430">
    <property type="entry name" value="Multidrug efflux transporter AcrB pore domain"/>
    <property type="match status" value="2"/>
</dbReference>
<dbReference type="SUPFAM" id="SSF82693">
    <property type="entry name" value="Multidrug efflux transporter AcrB pore domain, PN1, PN2, PC1 and PC2 subdomains"/>
    <property type="match status" value="3"/>
</dbReference>
<organism evidence="10 11">
    <name type="scientific">Klebsiella michiganensis</name>
    <dbReference type="NCBI Taxonomy" id="1134687"/>
    <lineage>
        <taxon>Bacteria</taxon>
        <taxon>Pseudomonadati</taxon>
        <taxon>Pseudomonadota</taxon>
        <taxon>Gammaproteobacteria</taxon>
        <taxon>Enterobacterales</taxon>
        <taxon>Enterobacteriaceae</taxon>
        <taxon>Klebsiella/Raoultella group</taxon>
        <taxon>Klebsiella</taxon>
    </lineage>
</organism>
<dbReference type="InterPro" id="IPR027463">
    <property type="entry name" value="AcrB_DN_DC_subdom"/>
</dbReference>
<feature type="transmembrane region" description="Helical" evidence="9">
    <location>
        <begin position="470"/>
        <end position="497"/>
    </location>
</feature>
<evidence type="ECO:0000256" key="7">
    <source>
        <dbReference type="ARBA" id="ARBA00022989"/>
    </source>
</evidence>
<keyword evidence="5 9" id="KW-0997">Cell inner membrane</keyword>
<accession>A0A2J4RH52</accession>
<dbReference type="FunFam" id="3.30.2090.10:FF:000001">
    <property type="entry name" value="Efflux pump membrane transporter"/>
    <property type="match status" value="1"/>
</dbReference>
<reference evidence="10 11" key="2">
    <citation type="submission" date="2018-01" db="EMBL/GenBank/DDBJ databases">
        <title>Genomic study of Klebsiella pneumoniae.</title>
        <authorList>
            <person name="Yang Y."/>
            <person name="Bicalho R."/>
        </authorList>
    </citation>
    <scope>NUCLEOTIDE SEQUENCE [LARGE SCALE GENOMIC DNA]</scope>
    <source>
        <strain evidence="10 11">A11</strain>
    </source>
</reference>
<feature type="non-terminal residue" evidence="10">
    <location>
        <position position="647"/>
    </location>
</feature>
<evidence type="ECO:0000256" key="6">
    <source>
        <dbReference type="ARBA" id="ARBA00022692"/>
    </source>
</evidence>
<dbReference type="SUPFAM" id="SSF82714">
    <property type="entry name" value="Multidrug efflux transporter AcrB TolC docking domain, DN and DC subdomains"/>
    <property type="match status" value="1"/>
</dbReference>
<feature type="transmembrane region" description="Helical" evidence="9">
    <location>
        <begin position="437"/>
        <end position="458"/>
    </location>
</feature>
<dbReference type="InterPro" id="IPR004764">
    <property type="entry name" value="MdtF-like"/>
</dbReference>
<dbReference type="FunFam" id="3.30.70.1430:FF:000001">
    <property type="entry name" value="Efflux pump membrane transporter"/>
    <property type="match status" value="1"/>
</dbReference>
<dbReference type="PRINTS" id="PR00702">
    <property type="entry name" value="ACRIFLAVINRP"/>
</dbReference>
<dbReference type="SUPFAM" id="SSF82866">
    <property type="entry name" value="Multidrug efflux transporter AcrB transmembrane domain"/>
    <property type="match status" value="1"/>
</dbReference>
<dbReference type="Gene3D" id="3.30.2090.10">
    <property type="entry name" value="Multidrug efflux transporter AcrB TolC docking domain, DN and DC subdomains"/>
    <property type="match status" value="1"/>
</dbReference>
<dbReference type="Gene3D" id="1.20.1640.10">
    <property type="entry name" value="Multidrug efflux transporter AcrB transmembrane domain"/>
    <property type="match status" value="2"/>
</dbReference>
<evidence type="ECO:0000256" key="3">
    <source>
        <dbReference type="ARBA" id="ARBA00022448"/>
    </source>
</evidence>
<dbReference type="GO" id="GO:0042910">
    <property type="term" value="F:xenobiotic transmembrane transporter activity"/>
    <property type="evidence" value="ECO:0007669"/>
    <property type="project" value="TreeGrafter"/>
</dbReference>
<evidence type="ECO:0000256" key="1">
    <source>
        <dbReference type="ARBA" id="ARBA00004429"/>
    </source>
</evidence>
<name>A0A2J4RH52_9ENTR</name>
<gene>
    <name evidence="10" type="ORF">CWN50_07265</name>
</gene>
<comment type="caution">
    <text evidence="10">The sequence shown here is derived from an EMBL/GenBank/DDBJ whole genome shotgun (WGS) entry which is preliminary data.</text>
</comment>
<feature type="transmembrane region" description="Helical" evidence="9">
    <location>
        <begin position="12"/>
        <end position="32"/>
    </location>
</feature>
<evidence type="ECO:0000313" key="10">
    <source>
        <dbReference type="EMBL" id="PLL42629.1"/>
    </source>
</evidence>
<feature type="transmembrane region" description="Helical" evidence="9">
    <location>
        <begin position="340"/>
        <end position="359"/>
    </location>
</feature>
<evidence type="ECO:0000256" key="2">
    <source>
        <dbReference type="ARBA" id="ARBA00010942"/>
    </source>
</evidence>
<dbReference type="FunFam" id="3.30.70.1430:FF:000002">
    <property type="entry name" value="Efflux pump membrane transporter"/>
    <property type="match status" value="1"/>
</dbReference>
<keyword evidence="4" id="KW-1003">Cell membrane</keyword>
<evidence type="ECO:0000256" key="9">
    <source>
        <dbReference type="RuleBase" id="RU364070"/>
    </source>
</evidence>
<dbReference type="GO" id="GO:0015562">
    <property type="term" value="F:efflux transmembrane transporter activity"/>
    <property type="evidence" value="ECO:0007669"/>
    <property type="project" value="InterPro"/>
</dbReference>
<dbReference type="NCBIfam" id="TIGR00915">
    <property type="entry name" value="2A0602"/>
    <property type="match status" value="1"/>
</dbReference>
<evidence type="ECO:0000313" key="11">
    <source>
        <dbReference type="Proteomes" id="UP000234505"/>
    </source>
</evidence>
<feature type="transmembrane region" description="Helical" evidence="9">
    <location>
        <begin position="396"/>
        <end position="416"/>
    </location>
</feature>
<dbReference type="PANTHER" id="PTHR32063">
    <property type="match status" value="1"/>
</dbReference>
<dbReference type="EMBL" id="PIDS01000157">
    <property type="protein sequence ID" value="PLL42629.1"/>
    <property type="molecule type" value="Genomic_DNA"/>
</dbReference>
<dbReference type="FunFam" id="1.20.1640.10:FF:000001">
    <property type="entry name" value="Efflux pump membrane transporter"/>
    <property type="match status" value="1"/>
</dbReference>
<sequence>MSKFFIHRPVFAWVLAIIMMIAGGLAIMQLPIAQYPTIAPPAVAISATYPGADAQTVQDTVTQVIEQNMNGIDNLMYMSSTSDSAGGVTITLTFKSGTDPDIAQVQVQNKLQLATPLLPQEVQQQGISVEKSSSSFLMVAGFISDNTSTTQDDISDYVASNVKDTISRLNGVGDVQLFGAQYAMRVWLDGNLLNKYNLTPVDVINQLQVQNDQIAAGQLGGTPALKGQQLNASIIAQTRLKDPAEFGKVTLRVNADGSVVHLKDVARIELGGENYNVVAKINGKPASGLGIKLATGANALDTAAAIKAKLAELQPYFPQGMKVVYPYDTTPFVKISIHEVVKTLFEAIILVFLVMYLFLQNIRATLIPTIAVPVVLLGTFAVLAMFGYSINTLTMFGMVLAIGLLVDDAIVVVENVERVMVEEKLPPKEATEKSMSQIQGALVGIAMVLSAVFVPMAFFGGSTGAIYRQFSITIVSAMALSVLVALILTPALCATLLKPASADHHEKKGFFGWFNAKFDRSVNHYTNSVSGILRCTGRYLIIYLLIVVGMAILFMRLPTSFLPDEDQGVFMTMIQLPSGATQERTQKVLDTVTDYYLHKEKANVESVFTVNGFSFSGQGQNSGMAFVSLKPWEERSGAENGVEAIIK</sequence>
<comment type="similarity">
    <text evidence="2 9">Belongs to the resistance-nodulation-cell division (RND) (TC 2.A.6) family.</text>
</comment>
<dbReference type="InterPro" id="IPR001036">
    <property type="entry name" value="Acrflvin-R"/>
</dbReference>
<comment type="caution">
    <text evidence="9">Lacks conserved residue(s) required for the propagation of feature annotation.</text>
</comment>
<protein>
    <recommendedName>
        <fullName evidence="9">Efflux pump membrane transporter</fullName>
    </recommendedName>
</protein>
<dbReference type="GO" id="GO:0005886">
    <property type="term" value="C:plasma membrane"/>
    <property type="evidence" value="ECO:0007669"/>
    <property type="project" value="UniProtKB-SubCell"/>
</dbReference>
<dbReference type="Proteomes" id="UP000234505">
    <property type="component" value="Unassembled WGS sequence"/>
</dbReference>
<evidence type="ECO:0000256" key="5">
    <source>
        <dbReference type="ARBA" id="ARBA00022519"/>
    </source>
</evidence>
<dbReference type="Pfam" id="PF00873">
    <property type="entry name" value="ACR_tran"/>
    <property type="match status" value="1"/>
</dbReference>
<dbReference type="GO" id="GO:0009636">
    <property type="term" value="P:response to toxic substance"/>
    <property type="evidence" value="ECO:0007669"/>
    <property type="project" value="UniProtKB-ARBA"/>
</dbReference>
<evidence type="ECO:0000256" key="4">
    <source>
        <dbReference type="ARBA" id="ARBA00022475"/>
    </source>
</evidence>
<comment type="subcellular location">
    <subcellularLocation>
        <location evidence="1 9">Cell inner membrane</location>
        <topology evidence="1 9">Multi-pass membrane protein</topology>
    </subcellularLocation>
</comment>
<keyword evidence="6 9" id="KW-0812">Transmembrane</keyword>
<dbReference type="PANTHER" id="PTHR32063:SF72">
    <property type="entry name" value="MULTIDRUG EXPORT PROTEIN ACRF"/>
    <property type="match status" value="1"/>
</dbReference>
<reference evidence="10 11" key="1">
    <citation type="submission" date="2017-11" db="EMBL/GenBank/DDBJ databases">
        <authorList>
            <person name="Han C.G."/>
        </authorList>
    </citation>
    <scope>NUCLEOTIDE SEQUENCE [LARGE SCALE GENOMIC DNA]</scope>
    <source>
        <strain evidence="10 11">A11</strain>
    </source>
</reference>
<dbReference type="AlphaFoldDB" id="A0A2J4RH52"/>
<keyword evidence="3 9" id="KW-0813">Transport</keyword>
<evidence type="ECO:0000256" key="8">
    <source>
        <dbReference type="ARBA" id="ARBA00023136"/>
    </source>
</evidence>
<feature type="transmembrane region" description="Helical" evidence="9">
    <location>
        <begin position="366"/>
        <end position="390"/>
    </location>
</feature>
<keyword evidence="8 9" id="KW-0472">Membrane</keyword>
<proteinExistence type="inferred from homology"/>